<dbReference type="Pfam" id="PF00483">
    <property type="entry name" value="NTP_transferase"/>
    <property type="match status" value="1"/>
</dbReference>
<dbReference type="eggNOG" id="COG1208">
    <property type="taxonomic scope" value="Bacteria"/>
</dbReference>
<evidence type="ECO:0000313" key="3">
    <source>
        <dbReference type="Proteomes" id="UP000001299"/>
    </source>
</evidence>
<reference evidence="2 3" key="1">
    <citation type="journal article" date="2010" name="PLoS ONE">
        <title>The glycobiome of the rumen bacterium Butyrivibrio proteoclasticus B316(T) highlights adaptation to a polysaccharide-rich environment.</title>
        <authorList>
            <person name="Kelly W.J."/>
            <person name="Leahy S.C."/>
            <person name="Altermann E."/>
            <person name="Yeoman C.J."/>
            <person name="Dunne J.C."/>
            <person name="Kong Z."/>
            <person name="Pacheco D.M."/>
            <person name="Li D."/>
            <person name="Noel S.J."/>
            <person name="Moon C.D."/>
            <person name="Cookson A.L."/>
            <person name="Attwood G.T."/>
        </authorList>
    </citation>
    <scope>NUCLEOTIDE SEQUENCE [LARGE SCALE GENOMIC DNA]</scope>
    <source>
        <strain evidence="3">ATCC 51982 / DSM 14932 / B316</strain>
    </source>
</reference>
<dbReference type="RefSeq" id="WP_013279554.1">
    <property type="nucleotide sequence ID" value="NC_014387.1"/>
</dbReference>
<dbReference type="PIRSF" id="PIRSF028162">
    <property type="entry name" value="BcbE_prd"/>
    <property type="match status" value="1"/>
</dbReference>
<evidence type="ECO:0000313" key="2">
    <source>
        <dbReference type="EMBL" id="ADL32895.1"/>
    </source>
</evidence>
<name>E0RW29_BUTPB</name>
<keyword evidence="2" id="KW-0808">Transferase</keyword>
<dbReference type="GO" id="GO:0016740">
    <property type="term" value="F:transferase activity"/>
    <property type="evidence" value="ECO:0007669"/>
    <property type="project" value="UniProtKB-KW"/>
</dbReference>
<dbReference type="EMBL" id="CP001810">
    <property type="protein sequence ID" value="ADL32895.1"/>
    <property type="molecule type" value="Genomic_DNA"/>
</dbReference>
<dbReference type="InterPro" id="IPR029044">
    <property type="entry name" value="Nucleotide-diphossugar_trans"/>
</dbReference>
<proteinExistence type="predicted"/>
<dbReference type="CDD" id="cd04183">
    <property type="entry name" value="GT2_BcE_like"/>
    <property type="match status" value="1"/>
</dbReference>
<dbReference type="PANTHER" id="PTHR22572">
    <property type="entry name" value="SUGAR-1-PHOSPHATE GUANYL TRANSFERASE"/>
    <property type="match status" value="1"/>
</dbReference>
<organism evidence="2 3">
    <name type="scientific">Butyrivibrio proteoclasticus (strain ATCC 51982 / DSM 14932 / B316)</name>
    <name type="common">Clostridium proteoclasticum</name>
    <dbReference type="NCBI Taxonomy" id="515622"/>
    <lineage>
        <taxon>Bacteria</taxon>
        <taxon>Bacillati</taxon>
        <taxon>Bacillota</taxon>
        <taxon>Clostridia</taxon>
        <taxon>Lachnospirales</taxon>
        <taxon>Lachnospiraceae</taxon>
        <taxon>Butyrivibrio</taxon>
    </lineage>
</organism>
<protein>
    <submittedName>
        <fullName evidence="2">Nucleotidyl transferase</fullName>
    </submittedName>
</protein>
<dbReference type="HOGENOM" id="CLU_065567_1_0_9"/>
<keyword evidence="3" id="KW-1185">Reference proteome</keyword>
<dbReference type="InterPro" id="IPR005835">
    <property type="entry name" value="NTP_transferase_dom"/>
</dbReference>
<sequence>MRVLMLFSGDDKAFKDSGFQYPKNLTEIGGTPMIENVMRCFSDVLGCADEILLTMRQQEIDRYHTSSVAKLLYPKVKIVSVPNITKGAACAVLLAIASIDNSDELLVINGDIIIEQSIMPAIDDFRKRKLDGGVVTFESVHPRWSFVKCDETGQIIEATEKRPISKNATVGVYYFKHGKDYVEAAENMIRKDAAVNGSFYICPAFNELVLMQKKLGIYQIDRDNYYSLASPSGVEAYEKHLEG</sequence>
<accession>E0RW29</accession>
<dbReference type="STRING" id="515622.bpr_I0145"/>
<dbReference type="InterPro" id="IPR016873">
    <property type="entry name" value="Caps_polysacc_synth_BcbE_prd"/>
</dbReference>
<dbReference type="KEGG" id="bpb:bpr_I0145"/>
<gene>
    <name evidence="2" type="ordered locus">bpr_I0145</name>
</gene>
<evidence type="ECO:0000259" key="1">
    <source>
        <dbReference type="Pfam" id="PF00483"/>
    </source>
</evidence>
<dbReference type="InterPro" id="IPR050486">
    <property type="entry name" value="Mannose-1P_guanyltransferase"/>
</dbReference>
<feature type="domain" description="Nucleotidyl transferase" evidence="1">
    <location>
        <begin position="21"/>
        <end position="178"/>
    </location>
</feature>
<dbReference type="Gene3D" id="3.90.550.10">
    <property type="entry name" value="Spore Coat Polysaccharide Biosynthesis Protein SpsA, Chain A"/>
    <property type="match status" value="1"/>
</dbReference>
<dbReference type="AlphaFoldDB" id="E0RW29"/>
<dbReference type="Proteomes" id="UP000001299">
    <property type="component" value="Chromosome 1"/>
</dbReference>
<dbReference type="SUPFAM" id="SSF53448">
    <property type="entry name" value="Nucleotide-diphospho-sugar transferases"/>
    <property type="match status" value="1"/>
</dbReference>